<evidence type="ECO:0000259" key="5">
    <source>
        <dbReference type="PROSITE" id="PS50977"/>
    </source>
</evidence>
<protein>
    <submittedName>
        <fullName evidence="6">TetR/AcrR family transcriptional regulator</fullName>
    </submittedName>
</protein>
<evidence type="ECO:0000256" key="4">
    <source>
        <dbReference type="PROSITE-ProRule" id="PRU00335"/>
    </source>
</evidence>
<evidence type="ECO:0000256" key="2">
    <source>
        <dbReference type="ARBA" id="ARBA00023125"/>
    </source>
</evidence>
<feature type="domain" description="HTH tetR-type" evidence="5">
    <location>
        <begin position="1"/>
        <end position="61"/>
    </location>
</feature>
<dbReference type="InterPro" id="IPR009057">
    <property type="entry name" value="Homeodomain-like_sf"/>
</dbReference>
<proteinExistence type="predicted"/>
<evidence type="ECO:0000256" key="1">
    <source>
        <dbReference type="ARBA" id="ARBA00023015"/>
    </source>
</evidence>
<sequence>MGTRENIVEAGLAAIIQQGYDGMGLEDILKTANASKGSFYHFFKSKDNLVLAIIEEYESFYTHARKTLLSSSDVSPKQRIHNYLLFLVEDQRAHEMARGCLYGMLAQSANARSDSVRQKLDQIFTDWRTHLETEILAAQSANELATSLTPADAADFVICAYEGALIKFKVDRNITALEKFVDGCMRFLFGQPA</sequence>
<dbReference type="InterPro" id="IPR001647">
    <property type="entry name" value="HTH_TetR"/>
</dbReference>
<reference evidence="6" key="1">
    <citation type="submission" date="2021-10" db="EMBL/GenBank/DDBJ databases">
        <title>The complete genome sequence of Leeia sp. TBRC 13508.</title>
        <authorList>
            <person name="Charoenyingcharoen P."/>
            <person name="Yukphan P."/>
        </authorList>
    </citation>
    <scope>NUCLEOTIDE SEQUENCE</scope>
    <source>
        <strain evidence="6">TBRC 13508</strain>
    </source>
</reference>
<feature type="DNA-binding region" description="H-T-H motif" evidence="4">
    <location>
        <begin position="24"/>
        <end position="43"/>
    </location>
</feature>
<dbReference type="Gene3D" id="1.10.357.10">
    <property type="entry name" value="Tetracycline Repressor, domain 2"/>
    <property type="match status" value="1"/>
</dbReference>
<dbReference type="Pfam" id="PF16925">
    <property type="entry name" value="TetR_C_13"/>
    <property type="match status" value="1"/>
</dbReference>
<accession>A0ABS8D1J1</accession>
<dbReference type="PROSITE" id="PS50977">
    <property type="entry name" value="HTH_TETR_2"/>
    <property type="match status" value="1"/>
</dbReference>
<dbReference type="Proteomes" id="UP001165395">
    <property type="component" value="Unassembled WGS sequence"/>
</dbReference>
<dbReference type="EMBL" id="JAJBZT010000001">
    <property type="protein sequence ID" value="MCB6182052.1"/>
    <property type="molecule type" value="Genomic_DNA"/>
</dbReference>
<dbReference type="SUPFAM" id="SSF48498">
    <property type="entry name" value="Tetracyclin repressor-like, C-terminal domain"/>
    <property type="match status" value="1"/>
</dbReference>
<dbReference type="SUPFAM" id="SSF46689">
    <property type="entry name" value="Homeodomain-like"/>
    <property type="match status" value="1"/>
</dbReference>
<dbReference type="InterPro" id="IPR036271">
    <property type="entry name" value="Tet_transcr_reg_TetR-rel_C_sf"/>
</dbReference>
<dbReference type="InterPro" id="IPR011075">
    <property type="entry name" value="TetR_C"/>
</dbReference>
<organism evidence="6 7">
    <name type="scientific">Leeia speluncae</name>
    <dbReference type="NCBI Taxonomy" id="2884804"/>
    <lineage>
        <taxon>Bacteria</taxon>
        <taxon>Pseudomonadati</taxon>
        <taxon>Pseudomonadota</taxon>
        <taxon>Betaproteobacteria</taxon>
        <taxon>Neisseriales</taxon>
        <taxon>Leeiaceae</taxon>
        <taxon>Leeia</taxon>
    </lineage>
</organism>
<comment type="caution">
    <text evidence="6">The sequence shown here is derived from an EMBL/GenBank/DDBJ whole genome shotgun (WGS) entry which is preliminary data.</text>
</comment>
<dbReference type="PANTHER" id="PTHR47506">
    <property type="entry name" value="TRANSCRIPTIONAL REGULATORY PROTEIN"/>
    <property type="match status" value="1"/>
</dbReference>
<dbReference type="RefSeq" id="WP_227177446.1">
    <property type="nucleotide sequence ID" value="NZ_JAJBZT010000001.1"/>
</dbReference>
<gene>
    <name evidence="6" type="ORF">LIN78_00585</name>
</gene>
<evidence type="ECO:0000313" key="6">
    <source>
        <dbReference type="EMBL" id="MCB6182052.1"/>
    </source>
</evidence>
<evidence type="ECO:0000313" key="7">
    <source>
        <dbReference type="Proteomes" id="UP001165395"/>
    </source>
</evidence>
<dbReference type="PANTHER" id="PTHR47506:SF6">
    <property type="entry name" value="HTH-TYPE TRANSCRIPTIONAL REPRESSOR NEMR"/>
    <property type="match status" value="1"/>
</dbReference>
<dbReference type="PRINTS" id="PR00455">
    <property type="entry name" value="HTHTETR"/>
</dbReference>
<keyword evidence="3" id="KW-0804">Transcription</keyword>
<keyword evidence="2 4" id="KW-0238">DNA-binding</keyword>
<dbReference type="Pfam" id="PF00440">
    <property type="entry name" value="TetR_N"/>
    <property type="match status" value="1"/>
</dbReference>
<evidence type="ECO:0000256" key="3">
    <source>
        <dbReference type="ARBA" id="ARBA00023163"/>
    </source>
</evidence>
<name>A0ABS8D1J1_9NEIS</name>
<keyword evidence="7" id="KW-1185">Reference proteome</keyword>
<keyword evidence="1" id="KW-0805">Transcription regulation</keyword>